<dbReference type="EMBL" id="PTJA01000014">
    <property type="protein sequence ID" value="PPK78507.1"/>
    <property type="molecule type" value="Genomic_DNA"/>
</dbReference>
<keyword evidence="4" id="KW-0804">Transcription</keyword>
<dbReference type="RefSeq" id="WP_104438922.1">
    <property type="nucleotide sequence ID" value="NZ_PTJA01000014.1"/>
</dbReference>
<evidence type="ECO:0000256" key="2">
    <source>
        <dbReference type="ARBA" id="ARBA00023015"/>
    </source>
</evidence>
<evidence type="ECO:0000256" key="4">
    <source>
        <dbReference type="ARBA" id="ARBA00023163"/>
    </source>
</evidence>
<dbReference type="InterPro" id="IPR046335">
    <property type="entry name" value="LacI/GalR-like_sensor"/>
</dbReference>
<dbReference type="AlphaFoldDB" id="A0A2S6HM64"/>
<dbReference type="Pfam" id="PF13377">
    <property type="entry name" value="Peripla_BP_3"/>
    <property type="match status" value="1"/>
</dbReference>
<evidence type="ECO:0000256" key="1">
    <source>
        <dbReference type="ARBA" id="ARBA00022491"/>
    </source>
</evidence>
<dbReference type="InterPro" id="IPR028082">
    <property type="entry name" value="Peripla_BP_I"/>
</dbReference>
<dbReference type="OrthoDB" id="9803256at2"/>
<accession>A0A2S6HM64</accession>
<dbReference type="InterPro" id="IPR010982">
    <property type="entry name" value="Lambda_DNA-bd_dom_sf"/>
</dbReference>
<keyword evidence="1" id="KW-0678">Repressor</keyword>
<evidence type="ECO:0000256" key="3">
    <source>
        <dbReference type="ARBA" id="ARBA00023125"/>
    </source>
</evidence>
<evidence type="ECO:0000259" key="5">
    <source>
        <dbReference type="PROSITE" id="PS50932"/>
    </source>
</evidence>
<name>A0A2S6HM64_9FIRM</name>
<keyword evidence="7" id="KW-1185">Reference proteome</keyword>
<dbReference type="CDD" id="cd06291">
    <property type="entry name" value="PBP1_Qymf-like"/>
    <property type="match status" value="1"/>
</dbReference>
<dbReference type="Gene3D" id="3.40.50.2300">
    <property type="match status" value="2"/>
</dbReference>
<dbReference type="Gene3D" id="1.10.260.40">
    <property type="entry name" value="lambda repressor-like DNA-binding domains"/>
    <property type="match status" value="1"/>
</dbReference>
<evidence type="ECO:0000313" key="7">
    <source>
        <dbReference type="Proteomes" id="UP000237749"/>
    </source>
</evidence>
<reference evidence="6 7" key="1">
    <citation type="submission" date="2018-02" db="EMBL/GenBank/DDBJ databases">
        <title>Genomic Encyclopedia of Archaeal and Bacterial Type Strains, Phase II (KMG-II): from individual species to whole genera.</title>
        <authorList>
            <person name="Goeker M."/>
        </authorList>
    </citation>
    <scope>NUCLEOTIDE SEQUENCE [LARGE SCALE GENOMIC DNA]</scope>
    <source>
        <strain evidence="6 7">DSM 3808</strain>
    </source>
</reference>
<dbReference type="SMART" id="SM00354">
    <property type="entry name" value="HTH_LACI"/>
    <property type="match status" value="1"/>
</dbReference>
<dbReference type="SUPFAM" id="SSF47413">
    <property type="entry name" value="lambda repressor-like DNA-binding domains"/>
    <property type="match status" value="1"/>
</dbReference>
<keyword evidence="2" id="KW-0805">Transcription regulation</keyword>
<dbReference type="Pfam" id="PF00356">
    <property type="entry name" value="LacI"/>
    <property type="match status" value="1"/>
</dbReference>
<organism evidence="6 7">
    <name type="scientific">Lacrimispora xylanisolvens</name>
    <dbReference type="NCBI Taxonomy" id="384636"/>
    <lineage>
        <taxon>Bacteria</taxon>
        <taxon>Bacillati</taxon>
        <taxon>Bacillota</taxon>
        <taxon>Clostridia</taxon>
        <taxon>Lachnospirales</taxon>
        <taxon>Lachnospiraceae</taxon>
        <taxon>Lacrimispora</taxon>
    </lineage>
</organism>
<dbReference type="PANTHER" id="PTHR30146:SF95">
    <property type="entry name" value="RIBOSE OPERON REPRESSOR"/>
    <property type="match status" value="1"/>
</dbReference>
<gene>
    <name evidence="6" type="ORF">BXY41_1149</name>
</gene>
<feature type="domain" description="HTH lacI-type" evidence="5">
    <location>
        <begin position="2"/>
        <end position="56"/>
    </location>
</feature>
<dbReference type="GO" id="GO:0003700">
    <property type="term" value="F:DNA-binding transcription factor activity"/>
    <property type="evidence" value="ECO:0007669"/>
    <property type="project" value="TreeGrafter"/>
</dbReference>
<proteinExistence type="predicted"/>
<protein>
    <submittedName>
        <fullName evidence="6">LacI family transcriptional regulator</fullName>
    </submittedName>
</protein>
<dbReference type="Proteomes" id="UP000237749">
    <property type="component" value="Unassembled WGS sequence"/>
</dbReference>
<evidence type="ECO:0000313" key="6">
    <source>
        <dbReference type="EMBL" id="PPK78507.1"/>
    </source>
</evidence>
<dbReference type="GO" id="GO:0000976">
    <property type="term" value="F:transcription cis-regulatory region binding"/>
    <property type="evidence" value="ECO:0007669"/>
    <property type="project" value="TreeGrafter"/>
</dbReference>
<sequence>MATLKDVAERAEVTVTTVSRVINNRGYISEQTRKKVYDVMKELNYQPNELARSLSMQRTNTIGIIVPHIVHPYFAKLISNLENAAANKGYKILLCNSKAKNEKELEYIQMCKSNRVSGIVLCSRNVDIEEMKNLDIPVITIERNLEAGTVGIQCDNYQGGCLATEHLISSGCKNLLHLSGIKNENMPADARAEGFIAVCEKHGVRHREVMATSTIYNTLDYHEHIRKAIEEDPFVDGIFASSDLIAAQTIQICAEMNLSIPGQIRLVGFDDVDIARLTTPTITTIRQPVREMAEWAIEFIQRSLDHEAVPEQFKLPVTLVKRNST</sequence>
<dbReference type="PROSITE" id="PS00356">
    <property type="entry name" value="HTH_LACI_1"/>
    <property type="match status" value="1"/>
</dbReference>
<dbReference type="PANTHER" id="PTHR30146">
    <property type="entry name" value="LACI-RELATED TRANSCRIPTIONAL REPRESSOR"/>
    <property type="match status" value="1"/>
</dbReference>
<dbReference type="InterPro" id="IPR000843">
    <property type="entry name" value="HTH_LacI"/>
</dbReference>
<keyword evidence="3" id="KW-0238">DNA-binding</keyword>
<dbReference type="PROSITE" id="PS50932">
    <property type="entry name" value="HTH_LACI_2"/>
    <property type="match status" value="1"/>
</dbReference>
<dbReference type="CDD" id="cd01392">
    <property type="entry name" value="HTH_LacI"/>
    <property type="match status" value="1"/>
</dbReference>
<comment type="caution">
    <text evidence="6">The sequence shown here is derived from an EMBL/GenBank/DDBJ whole genome shotgun (WGS) entry which is preliminary data.</text>
</comment>
<dbReference type="SUPFAM" id="SSF53822">
    <property type="entry name" value="Periplasmic binding protein-like I"/>
    <property type="match status" value="1"/>
</dbReference>